<keyword evidence="3" id="KW-0418">Kinase</keyword>
<keyword evidence="2" id="KW-0547">Nucleotide-binding</keyword>
<evidence type="ECO:0000256" key="5">
    <source>
        <dbReference type="ARBA" id="ARBA00038035"/>
    </source>
</evidence>
<dbReference type="EC" id="2.7.12.2" evidence="6"/>
<sequence>MSDFKEIDIIASSRHLVKRMIHEPSNTKLAVKFVHIPHNRHKSNEENSKKLESFIRVVVDFRELRNVSNIVKLYGLGYYDGQALICMELMDLSLKEISLKFIENKEKLNEAFLGYIIVIVLKALVAYKSKGILYQSVKPDNILLNQSGAIKLCGFGESKILQESLASTFNESLCYWPPEYFKNDKSELALANIWSLGISLIELVSGSVPYRGKQDKVPKNIILLQNMITNLDTNKTVDDHFNGYSEEIKKLNIAMKLWTQSW</sequence>
<dbReference type="Proteomes" id="UP000887540">
    <property type="component" value="Unplaced"/>
</dbReference>
<dbReference type="SMART" id="SM00220">
    <property type="entry name" value="S_TKc"/>
    <property type="match status" value="1"/>
</dbReference>
<evidence type="ECO:0000256" key="6">
    <source>
        <dbReference type="ARBA" id="ARBA00038999"/>
    </source>
</evidence>
<feature type="domain" description="Protein kinase" evidence="7">
    <location>
        <begin position="1"/>
        <end position="262"/>
    </location>
</feature>
<reference evidence="9" key="1">
    <citation type="submission" date="2022-11" db="UniProtKB">
        <authorList>
            <consortium name="WormBaseParasite"/>
        </authorList>
    </citation>
    <scope>IDENTIFICATION</scope>
</reference>
<dbReference type="WBParaSite" id="ACRNAN_scaffold170.g17872.t1">
    <property type="protein sequence ID" value="ACRNAN_scaffold170.g17872.t1"/>
    <property type="gene ID" value="ACRNAN_scaffold170.g17872"/>
</dbReference>
<dbReference type="GO" id="GO:0004708">
    <property type="term" value="F:MAP kinase kinase activity"/>
    <property type="evidence" value="ECO:0007669"/>
    <property type="project" value="UniProtKB-EC"/>
</dbReference>
<protein>
    <recommendedName>
        <fullName evidence="6">mitogen-activated protein kinase kinase</fullName>
        <ecNumber evidence="6">2.7.12.2</ecNumber>
    </recommendedName>
</protein>
<dbReference type="SUPFAM" id="SSF56112">
    <property type="entry name" value="Protein kinase-like (PK-like)"/>
    <property type="match status" value="1"/>
</dbReference>
<evidence type="ECO:0000313" key="9">
    <source>
        <dbReference type="WBParaSite" id="ACRNAN_scaffold170.g17872.t1"/>
    </source>
</evidence>
<proteinExistence type="inferred from homology"/>
<dbReference type="AlphaFoldDB" id="A0A914D0G2"/>
<evidence type="ECO:0000313" key="8">
    <source>
        <dbReference type="Proteomes" id="UP000887540"/>
    </source>
</evidence>
<dbReference type="InterPro" id="IPR000719">
    <property type="entry name" value="Prot_kinase_dom"/>
</dbReference>
<keyword evidence="1" id="KW-0808">Transferase</keyword>
<dbReference type="PANTHER" id="PTHR48013:SF28">
    <property type="entry name" value="DUAL SPECIFICITY MITOGEN-ACTIVATED PROTEIN KINASE KINASE SEK-1"/>
    <property type="match status" value="1"/>
</dbReference>
<accession>A0A914D0G2</accession>
<dbReference type="PANTHER" id="PTHR48013">
    <property type="entry name" value="DUAL SPECIFICITY MITOGEN-ACTIVATED PROTEIN KINASE KINASE 5-RELATED"/>
    <property type="match status" value="1"/>
</dbReference>
<dbReference type="InterPro" id="IPR011009">
    <property type="entry name" value="Kinase-like_dom_sf"/>
</dbReference>
<dbReference type="Gene3D" id="3.30.200.20">
    <property type="entry name" value="Phosphorylase Kinase, domain 1"/>
    <property type="match status" value="1"/>
</dbReference>
<evidence type="ECO:0000259" key="7">
    <source>
        <dbReference type="PROSITE" id="PS50011"/>
    </source>
</evidence>
<dbReference type="Pfam" id="PF00069">
    <property type="entry name" value="Pkinase"/>
    <property type="match status" value="1"/>
</dbReference>
<dbReference type="PROSITE" id="PS50011">
    <property type="entry name" value="PROTEIN_KINASE_DOM"/>
    <property type="match status" value="1"/>
</dbReference>
<evidence type="ECO:0000256" key="2">
    <source>
        <dbReference type="ARBA" id="ARBA00022741"/>
    </source>
</evidence>
<keyword evidence="8" id="KW-1185">Reference proteome</keyword>
<evidence type="ECO:0000256" key="3">
    <source>
        <dbReference type="ARBA" id="ARBA00022777"/>
    </source>
</evidence>
<keyword evidence="4" id="KW-0067">ATP-binding</keyword>
<dbReference type="Gene3D" id="1.10.510.10">
    <property type="entry name" value="Transferase(Phosphotransferase) domain 1"/>
    <property type="match status" value="1"/>
</dbReference>
<dbReference type="GO" id="GO:0005524">
    <property type="term" value="F:ATP binding"/>
    <property type="evidence" value="ECO:0007669"/>
    <property type="project" value="UniProtKB-KW"/>
</dbReference>
<name>A0A914D0G2_9BILA</name>
<dbReference type="GO" id="GO:0051403">
    <property type="term" value="P:stress-activated MAPK cascade"/>
    <property type="evidence" value="ECO:0007669"/>
    <property type="project" value="TreeGrafter"/>
</dbReference>
<organism evidence="8 9">
    <name type="scientific">Acrobeloides nanus</name>
    <dbReference type="NCBI Taxonomy" id="290746"/>
    <lineage>
        <taxon>Eukaryota</taxon>
        <taxon>Metazoa</taxon>
        <taxon>Ecdysozoa</taxon>
        <taxon>Nematoda</taxon>
        <taxon>Chromadorea</taxon>
        <taxon>Rhabditida</taxon>
        <taxon>Tylenchina</taxon>
        <taxon>Cephalobomorpha</taxon>
        <taxon>Cephaloboidea</taxon>
        <taxon>Cephalobidae</taxon>
        <taxon>Acrobeloides</taxon>
    </lineage>
</organism>
<evidence type="ECO:0000256" key="4">
    <source>
        <dbReference type="ARBA" id="ARBA00022840"/>
    </source>
</evidence>
<comment type="similarity">
    <text evidence="5">Belongs to the protein kinase superfamily. STE Ser/Thr protein kinase family. MAP kinase kinase subfamily.</text>
</comment>
<evidence type="ECO:0000256" key="1">
    <source>
        <dbReference type="ARBA" id="ARBA00022679"/>
    </source>
</evidence>